<keyword evidence="5" id="KW-1185">Reference proteome</keyword>
<dbReference type="PANTHER" id="PTHR23076:SF97">
    <property type="entry name" value="ATP-DEPENDENT ZINC METALLOPROTEASE YME1L1"/>
    <property type="match status" value="1"/>
</dbReference>
<dbReference type="Gene3D" id="1.20.58.760">
    <property type="entry name" value="Peptidase M41"/>
    <property type="match status" value="1"/>
</dbReference>
<evidence type="ECO:0000256" key="1">
    <source>
        <dbReference type="RuleBase" id="RU003651"/>
    </source>
</evidence>
<dbReference type="PROSITE" id="PS00674">
    <property type="entry name" value="AAA"/>
    <property type="match status" value="1"/>
</dbReference>
<dbReference type="GO" id="GO:0005524">
    <property type="term" value="F:ATP binding"/>
    <property type="evidence" value="ECO:0007669"/>
    <property type="project" value="UniProtKB-KW"/>
</dbReference>
<feature type="compositionally biased region" description="Basic and acidic residues" evidence="2">
    <location>
        <begin position="673"/>
        <end position="690"/>
    </location>
</feature>
<dbReference type="Pfam" id="PF01434">
    <property type="entry name" value="Peptidase_M41"/>
    <property type="match status" value="1"/>
</dbReference>
<sequence>MTQFSKLHGFAAAKTYLLEQALTVSDLFERMSHVDDDVPGWSERKQDTDDVPLIDPPAPDAVNGAHCMQALAILQLAKTFEDRSLPDQLRDRPPVCLTVRDHEMGEFVEIAARALYPVAFAASRSPKVWRAPEVDTGKTVIALAERHLRTLLHEGHTVLMLTSPGQLVSPQLQDLVGHGPHLAPLSREMILAVLSLSHTPCSPRVTEALQATLPRSEELGRLETLKLIMAFQAETALGVAERLSRFATTAPHQTGPSLTDVFGQTDAIAAFAQLQEDVMSWQAGEVAWDQVTSSLLLFGPPGCGKTLLPTAFANSAKLPLIKTSYAECQKAGHQGDMLRALDKAVSEAINSAPSVLFIDEIDAFYARGGDVHANGYILGVVTGLLTQIDRLNACEGVILVGATNHPDIVDEAVLRAGRFDRHIAIKPLDITAITTFLQAKLGETTDASQLRQIAERMIGATGAEIDDFIRKARTLARELKSDLTDQLLLRAANLYLPRPDDSLLRRIAVHEAGHLLAGHRLGSPPVALARVTPQGGAVLRPHRMMHTDVTLHADLVMLLAGRAAEQILCQSVSDGAGSGPDSDLAQATRLALQAEAQFAFGEVTHLWHDIRHPPRSYDVTRDVARRATARLKTAEKDAITLLSENRAALTKIADTLFEQREIEGQALDQLLEDAMRDPSETEIENREPKTPDSNGSPQSSLYGKSIIV</sequence>
<dbReference type="GO" id="GO:0004222">
    <property type="term" value="F:metalloendopeptidase activity"/>
    <property type="evidence" value="ECO:0007669"/>
    <property type="project" value="InterPro"/>
</dbReference>
<evidence type="ECO:0000313" key="4">
    <source>
        <dbReference type="EMBL" id="ASP23472.1"/>
    </source>
</evidence>
<dbReference type="InterPro" id="IPR000642">
    <property type="entry name" value="Peptidase_M41"/>
</dbReference>
<proteinExistence type="inferred from homology"/>
<dbReference type="EC" id="3.4.24.-" evidence="4"/>
<dbReference type="InterPro" id="IPR003960">
    <property type="entry name" value="ATPase_AAA_CS"/>
</dbReference>
<dbReference type="GO" id="GO:0006508">
    <property type="term" value="P:proteolysis"/>
    <property type="evidence" value="ECO:0007669"/>
    <property type="project" value="UniProtKB-KW"/>
</dbReference>
<feature type="domain" description="AAA+ ATPase" evidence="3">
    <location>
        <begin position="291"/>
        <end position="429"/>
    </location>
</feature>
<reference evidence="4 5" key="1">
    <citation type="submission" date="2017-07" db="EMBL/GenBank/DDBJ databases">
        <title>Genome Sequence of Antarctobacter heliothermus Strain SMS3 Isolated from a culture of the Diatom Skeletonema marinoi.</title>
        <authorList>
            <person name="Topel M."/>
            <person name="Pinder M.I.M."/>
            <person name="Johansson O.N."/>
            <person name="Kourtchenko O."/>
            <person name="Godhe A."/>
            <person name="Clarke A.K."/>
        </authorList>
    </citation>
    <scope>NUCLEOTIDE SEQUENCE [LARGE SCALE GENOMIC DNA]</scope>
    <source>
        <strain evidence="4 5">SMS3</strain>
        <plasmid evidence="5">Plasmid psms3-1</plasmid>
    </source>
</reference>
<dbReference type="InterPro" id="IPR037219">
    <property type="entry name" value="Peptidase_M41-like"/>
</dbReference>
<dbReference type="CDD" id="cd19481">
    <property type="entry name" value="RecA-like_protease"/>
    <property type="match status" value="1"/>
</dbReference>
<dbReference type="AlphaFoldDB" id="A0A222EBE6"/>
<dbReference type="SUPFAM" id="SSF52540">
    <property type="entry name" value="P-loop containing nucleoside triphosphate hydrolases"/>
    <property type="match status" value="1"/>
</dbReference>
<dbReference type="SMART" id="SM00382">
    <property type="entry name" value="AAA"/>
    <property type="match status" value="1"/>
</dbReference>
<dbReference type="KEGG" id="aht:ANTHELSMS3_05092"/>
<feature type="region of interest" description="Disordered" evidence="2">
    <location>
        <begin position="672"/>
        <end position="708"/>
    </location>
</feature>
<keyword evidence="1" id="KW-0067">ATP-binding</keyword>
<organism evidence="4 5">
    <name type="scientific">Antarctobacter heliothermus</name>
    <dbReference type="NCBI Taxonomy" id="74033"/>
    <lineage>
        <taxon>Bacteria</taxon>
        <taxon>Pseudomonadati</taxon>
        <taxon>Pseudomonadota</taxon>
        <taxon>Alphaproteobacteria</taxon>
        <taxon>Rhodobacterales</taxon>
        <taxon>Roseobacteraceae</taxon>
        <taxon>Antarctobacter</taxon>
    </lineage>
</organism>
<dbReference type="InterPro" id="IPR027417">
    <property type="entry name" value="P-loop_NTPase"/>
</dbReference>
<dbReference type="Gene3D" id="1.10.8.60">
    <property type="match status" value="1"/>
</dbReference>
<dbReference type="Proteomes" id="UP000203589">
    <property type="component" value="Plasmid pSMS3-1"/>
</dbReference>
<dbReference type="Pfam" id="PF00004">
    <property type="entry name" value="AAA"/>
    <property type="match status" value="1"/>
</dbReference>
<evidence type="ECO:0000313" key="5">
    <source>
        <dbReference type="Proteomes" id="UP000203589"/>
    </source>
</evidence>
<dbReference type="InterPro" id="IPR003593">
    <property type="entry name" value="AAA+_ATPase"/>
</dbReference>
<evidence type="ECO:0000256" key="2">
    <source>
        <dbReference type="SAM" id="MobiDB-lite"/>
    </source>
</evidence>
<dbReference type="RefSeq" id="WP_094037533.1">
    <property type="nucleotide sequence ID" value="NZ_CP022541.1"/>
</dbReference>
<dbReference type="InterPro" id="IPR003959">
    <property type="entry name" value="ATPase_AAA_core"/>
</dbReference>
<keyword evidence="4" id="KW-0614">Plasmid</keyword>
<keyword evidence="4" id="KW-0482">Metalloprotease</keyword>
<gene>
    <name evidence="4" type="ORF">ANTHELSMS3_05092</name>
</gene>
<feature type="compositionally biased region" description="Polar residues" evidence="2">
    <location>
        <begin position="691"/>
        <end position="702"/>
    </location>
</feature>
<dbReference type="SUPFAM" id="SSF140990">
    <property type="entry name" value="FtsH protease domain-like"/>
    <property type="match status" value="1"/>
</dbReference>
<dbReference type="GO" id="GO:0004176">
    <property type="term" value="F:ATP-dependent peptidase activity"/>
    <property type="evidence" value="ECO:0007669"/>
    <property type="project" value="InterPro"/>
</dbReference>
<dbReference type="EMBL" id="CP022541">
    <property type="protein sequence ID" value="ASP23472.1"/>
    <property type="molecule type" value="Genomic_DNA"/>
</dbReference>
<dbReference type="Gene3D" id="3.40.50.300">
    <property type="entry name" value="P-loop containing nucleotide triphosphate hydrolases"/>
    <property type="match status" value="1"/>
</dbReference>
<evidence type="ECO:0000259" key="3">
    <source>
        <dbReference type="SMART" id="SM00382"/>
    </source>
</evidence>
<protein>
    <submittedName>
        <fullName evidence="4">ATP-dependent zinc metalloprotease FtsH 1</fullName>
        <ecNumber evidence="4">3.4.24.-</ecNumber>
    </submittedName>
</protein>
<dbReference type="PANTHER" id="PTHR23076">
    <property type="entry name" value="METALLOPROTEASE M41 FTSH"/>
    <property type="match status" value="1"/>
</dbReference>
<geneLocation type="plasmid" evidence="5">
    <name>psms3-1</name>
</geneLocation>
<keyword evidence="4" id="KW-0645">Protease</keyword>
<keyword evidence="1" id="KW-0547">Nucleotide-binding</keyword>
<dbReference type="GO" id="GO:0016887">
    <property type="term" value="F:ATP hydrolysis activity"/>
    <property type="evidence" value="ECO:0007669"/>
    <property type="project" value="InterPro"/>
</dbReference>
<accession>A0A222EBE6</accession>
<dbReference type="OrthoDB" id="9809379at2"/>
<comment type="similarity">
    <text evidence="1">Belongs to the AAA ATPase family.</text>
</comment>
<keyword evidence="4" id="KW-0378">Hydrolase</keyword>
<name>A0A222EBE6_9RHOB</name>